<keyword evidence="2" id="KW-0408">Iron</keyword>
<dbReference type="GO" id="GO:0005829">
    <property type="term" value="C:cytosol"/>
    <property type="evidence" value="ECO:0007669"/>
    <property type="project" value="TreeGrafter"/>
</dbReference>
<dbReference type="Proteomes" id="UP000031668">
    <property type="component" value="Unassembled WGS sequence"/>
</dbReference>
<dbReference type="GO" id="GO:0030234">
    <property type="term" value="F:enzyme regulator activity"/>
    <property type="evidence" value="ECO:0007669"/>
    <property type="project" value="TreeGrafter"/>
</dbReference>
<evidence type="ECO:0000256" key="2">
    <source>
        <dbReference type="ARBA" id="ARBA00023004"/>
    </source>
</evidence>
<comment type="caution">
    <text evidence="3">The sequence shown here is derived from an EMBL/GenBank/DDBJ whole genome shotgun (WGS) entry which is preliminary data.</text>
</comment>
<evidence type="ECO:0000256" key="1">
    <source>
        <dbReference type="ARBA" id="ARBA00022737"/>
    </source>
</evidence>
<dbReference type="Pfam" id="PF24681">
    <property type="entry name" value="Kelch_KLHDC2_KLHL20_DRC7"/>
    <property type="match status" value="1"/>
</dbReference>
<dbReference type="InterPro" id="IPR015915">
    <property type="entry name" value="Kelch-typ_b-propeller"/>
</dbReference>
<proteinExistence type="predicted"/>
<evidence type="ECO:0000313" key="3">
    <source>
        <dbReference type="EMBL" id="KII61156.1"/>
    </source>
</evidence>
<dbReference type="SUPFAM" id="SSF117281">
    <property type="entry name" value="Kelch motif"/>
    <property type="match status" value="1"/>
</dbReference>
<dbReference type="OrthoDB" id="4447at2759"/>
<sequence>MPSCVFGLCMTSVREFIIVYGGYDDQQSRNCNELWIYNTLRDSWRLHKAPAEKENCCVDSAICTFGNSVYIFGGCSISHPVRATNSIITFDIINETWQNISPHIDNTCLNTPPPMFRSCIFYHNGSLYVVGGGHLS</sequence>
<dbReference type="PANTHER" id="PTHR47435">
    <property type="entry name" value="KELCH REPEAT PROTEIN (AFU_ORTHOLOGUE AFUA_5G12780)"/>
    <property type="match status" value="1"/>
</dbReference>
<keyword evidence="4" id="KW-1185">Reference proteome</keyword>
<reference evidence="3 4" key="1">
    <citation type="journal article" date="2014" name="Genome Biol. Evol.">
        <title>The genome of the myxosporean Thelohanellus kitauei shows adaptations to nutrient acquisition within its fish host.</title>
        <authorList>
            <person name="Yang Y."/>
            <person name="Xiong J."/>
            <person name="Zhou Z."/>
            <person name="Huo F."/>
            <person name="Miao W."/>
            <person name="Ran C."/>
            <person name="Liu Y."/>
            <person name="Zhang J."/>
            <person name="Feng J."/>
            <person name="Wang M."/>
            <person name="Wang M."/>
            <person name="Wang L."/>
            <person name="Yao B."/>
        </authorList>
    </citation>
    <scope>NUCLEOTIDE SEQUENCE [LARGE SCALE GENOMIC DNA]</scope>
    <source>
        <strain evidence="3">Wuqing</strain>
    </source>
</reference>
<dbReference type="Gene3D" id="2.120.10.80">
    <property type="entry name" value="Kelch-type beta propeller"/>
    <property type="match status" value="1"/>
</dbReference>
<dbReference type="PANTHER" id="PTHR47435:SF4">
    <property type="entry name" value="KELCH REPEAT PROTEIN (AFU_ORTHOLOGUE AFUA_5G12780)"/>
    <property type="match status" value="1"/>
</dbReference>
<gene>
    <name evidence="3" type="ORF">RF11_16439</name>
</gene>
<dbReference type="GO" id="GO:0080028">
    <property type="term" value="P:nitrile biosynthetic process"/>
    <property type="evidence" value="ECO:0007669"/>
    <property type="project" value="TreeGrafter"/>
</dbReference>
<evidence type="ECO:0000313" key="4">
    <source>
        <dbReference type="Proteomes" id="UP000031668"/>
    </source>
</evidence>
<organism evidence="3 4">
    <name type="scientific">Thelohanellus kitauei</name>
    <name type="common">Myxosporean</name>
    <dbReference type="NCBI Taxonomy" id="669202"/>
    <lineage>
        <taxon>Eukaryota</taxon>
        <taxon>Metazoa</taxon>
        <taxon>Cnidaria</taxon>
        <taxon>Myxozoa</taxon>
        <taxon>Myxosporea</taxon>
        <taxon>Bivalvulida</taxon>
        <taxon>Platysporina</taxon>
        <taxon>Myxobolidae</taxon>
        <taxon>Thelohanellus</taxon>
    </lineage>
</organism>
<dbReference type="AlphaFoldDB" id="A0A0C2MHL5"/>
<accession>A0A0C2MHL5</accession>
<dbReference type="GO" id="GO:0005634">
    <property type="term" value="C:nucleus"/>
    <property type="evidence" value="ECO:0007669"/>
    <property type="project" value="TreeGrafter"/>
</dbReference>
<name>A0A0C2MHL5_THEKT</name>
<keyword evidence="1" id="KW-0677">Repeat</keyword>
<protein>
    <submittedName>
        <fullName evidence="3">Uncharacterized protein</fullName>
    </submittedName>
</protein>
<dbReference type="EMBL" id="JWZT01005375">
    <property type="protein sequence ID" value="KII61156.1"/>
    <property type="molecule type" value="Genomic_DNA"/>
</dbReference>
<dbReference type="GO" id="GO:0019760">
    <property type="term" value="P:glucosinolate metabolic process"/>
    <property type="evidence" value="ECO:0007669"/>
    <property type="project" value="UniProtKB-ARBA"/>
</dbReference>